<gene>
    <name evidence="2" type="ORF">MCOL_V222553</name>
</gene>
<accession>J4TDC2</accession>
<dbReference type="eggNOG" id="ENOG5032CNS">
    <property type="taxonomic scope" value="Bacteria"/>
</dbReference>
<dbReference type="STRING" id="1041522.GCA_002105755_00947"/>
<reference evidence="2 3" key="1">
    <citation type="journal article" date="2011" name="J. Bacteriol.">
        <title>Genome sequence of the Mycobacterium colombiense type strain, CECT 3035.</title>
        <authorList>
            <person name="Gonzalez-Perez M."/>
            <person name="Murcia M.I."/>
            <person name="Landsman D."/>
            <person name="Jordan I.K."/>
            <person name="Marino-Ramirez L."/>
        </authorList>
    </citation>
    <scope>NUCLEOTIDE SEQUENCE [LARGE SCALE GENOMIC DNA]</scope>
    <source>
        <strain evidence="2 3">CECT 3035</strain>
    </source>
</reference>
<dbReference type="OrthoDB" id="4640435at2"/>
<protein>
    <submittedName>
        <fullName evidence="2">Uncharacterized protein</fullName>
    </submittedName>
</protein>
<evidence type="ECO:0000313" key="3">
    <source>
        <dbReference type="Proteomes" id="UP000006455"/>
    </source>
</evidence>
<feature type="compositionally biased region" description="Acidic residues" evidence="1">
    <location>
        <begin position="76"/>
        <end position="93"/>
    </location>
</feature>
<proteinExistence type="predicted"/>
<dbReference type="Proteomes" id="UP000006455">
    <property type="component" value="Unassembled WGS sequence"/>
</dbReference>
<dbReference type="GeneID" id="31529865"/>
<evidence type="ECO:0000256" key="1">
    <source>
        <dbReference type="SAM" id="MobiDB-lite"/>
    </source>
</evidence>
<dbReference type="EMBL" id="AFVW02000007">
    <property type="protein sequence ID" value="EJO86738.1"/>
    <property type="molecule type" value="Genomic_DNA"/>
</dbReference>
<dbReference type="AlphaFoldDB" id="J4TDC2"/>
<dbReference type="RefSeq" id="WP_007775880.1">
    <property type="nucleotide sequence ID" value="NZ_AFVW02000007.1"/>
</dbReference>
<name>J4TDC2_9MYCO</name>
<evidence type="ECO:0000313" key="2">
    <source>
        <dbReference type="EMBL" id="EJO86738.1"/>
    </source>
</evidence>
<feature type="region of interest" description="Disordered" evidence="1">
    <location>
        <begin position="52"/>
        <end position="93"/>
    </location>
</feature>
<comment type="caution">
    <text evidence="2">The sequence shown here is derived from an EMBL/GenBank/DDBJ whole genome shotgun (WGS) entry which is preliminary data.</text>
</comment>
<sequence length="93" mass="9824">MVGHEGGRWDVAAKDKAVYLQRVSDGDERLFEDSLTPEEARALAGLLTKYADKAGESGGSGEAEDSDESGHGDEATSGDEDKSGDEDTSDEDE</sequence>
<organism evidence="2 3">
    <name type="scientific">Mycobacterium colombiense CECT 3035</name>
    <dbReference type="NCBI Taxonomy" id="1041522"/>
    <lineage>
        <taxon>Bacteria</taxon>
        <taxon>Bacillati</taxon>
        <taxon>Actinomycetota</taxon>
        <taxon>Actinomycetes</taxon>
        <taxon>Mycobacteriales</taxon>
        <taxon>Mycobacteriaceae</taxon>
        <taxon>Mycobacterium</taxon>
        <taxon>Mycobacterium avium complex (MAC)</taxon>
    </lineage>
</organism>